<evidence type="ECO:0008006" key="3">
    <source>
        <dbReference type="Google" id="ProtNLM"/>
    </source>
</evidence>
<organism evidence="1 2">
    <name type="scientific">Actinobacillus pleuropneumoniae</name>
    <name type="common">Haemophilus pleuropneumoniae</name>
    <dbReference type="NCBI Taxonomy" id="715"/>
    <lineage>
        <taxon>Bacteria</taxon>
        <taxon>Pseudomonadati</taxon>
        <taxon>Pseudomonadota</taxon>
        <taxon>Gammaproteobacteria</taxon>
        <taxon>Pasteurellales</taxon>
        <taxon>Pasteurellaceae</taxon>
        <taxon>Actinobacillus</taxon>
    </lineage>
</organism>
<dbReference type="RefSeq" id="WP_005618885.1">
    <property type="nucleotide sequence ID" value="NZ_CBDBSU010000038.1"/>
</dbReference>
<dbReference type="GeneID" id="48598781"/>
<sequence length="104" mass="11662">MKKLSTLVTLLLSGCAIFGPSYSGNTTADYFLKFDTEMMINTFFRADHNCIPGSIYTEIIEIPKQGNAHEIWTATGCNHTEKFDIYYIADPKGGTYLSIKPIKQ</sequence>
<dbReference type="OrthoDB" id="6898272at2"/>
<reference evidence="1 2" key="1">
    <citation type="submission" date="2018-12" db="EMBL/GenBank/DDBJ databases">
        <authorList>
            <consortium name="Pathogen Informatics"/>
        </authorList>
    </citation>
    <scope>NUCLEOTIDE SEQUENCE [LARGE SCALE GENOMIC DNA]</scope>
    <source>
        <strain evidence="1 2">NCTC10976</strain>
    </source>
</reference>
<protein>
    <recommendedName>
        <fullName evidence="3">Lipoprotein</fullName>
    </recommendedName>
</protein>
<dbReference type="AlphaFoldDB" id="A0A223MGB6"/>
<dbReference type="EMBL" id="LR134515">
    <property type="protein sequence ID" value="VEJ16552.1"/>
    <property type="molecule type" value="Genomic_DNA"/>
</dbReference>
<dbReference type="PROSITE" id="PS51257">
    <property type="entry name" value="PROKAR_LIPOPROTEIN"/>
    <property type="match status" value="1"/>
</dbReference>
<accession>A0A223MGB6</accession>
<gene>
    <name evidence="1" type="ORF">NCTC10976_00642</name>
</gene>
<name>A0A223MGB6_ACTPL</name>
<proteinExistence type="predicted"/>
<evidence type="ECO:0000313" key="2">
    <source>
        <dbReference type="Proteomes" id="UP000275510"/>
    </source>
</evidence>
<dbReference type="Proteomes" id="UP000275510">
    <property type="component" value="Chromosome"/>
</dbReference>
<evidence type="ECO:0000313" key="1">
    <source>
        <dbReference type="EMBL" id="VEJ16552.1"/>
    </source>
</evidence>